<keyword evidence="8" id="KW-0949">S-adenosyl-L-methionine</keyword>
<dbReference type="Proteomes" id="UP000694865">
    <property type="component" value="Unplaced"/>
</dbReference>
<dbReference type="RefSeq" id="XP_002732220.1">
    <property type="nucleotide sequence ID" value="XM_002732174.2"/>
</dbReference>
<keyword evidence="9" id="KW-0156">Chromatin regulator</keyword>
<comment type="subcellular location">
    <subcellularLocation>
        <location evidence="2">Chromosome</location>
    </subcellularLocation>
    <subcellularLocation>
        <location evidence="1">Nucleus</location>
    </subcellularLocation>
</comment>
<dbReference type="InterPro" id="IPR001214">
    <property type="entry name" value="SET_dom"/>
</dbReference>
<feature type="domain" description="SET" evidence="14">
    <location>
        <begin position="116"/>
        <end position="231"/>
    </location>
</feature>
<dbReference type="GeneID" id="100372808"/>
<proteinExistence type="predicted"/>
<dbReference type="Pfam" id="PF00856">
    <property type="entry name" value="SET"/>
    <property type="match status" value="1"/>
</dbReference>
<keyword evidence="7" id="KW-0808">Transferase</keyword>
<dbReference type="PANTHER" id="PTHR12977">
    <property type="entry name" value="SUPPRESSOR OF VARIEGATION 4-20-RELATED"/>
    <property type="match status" value="1"/>
</dbReference>
<evidence type="ECO:0000313" key="15">
    <source>
        <dbReference type="Proteomes" id="UP000694865"/>
    </source>
</evidence>
<reference evidence="16" key="1">
    <citation type="submission" date="2025-08" db="UniProtKB">
        <authorList>
            <consortium name="RefSeq"/>
        </authorList>
    </citation>
    <scope>IDENTIFICATION</scope>
    <source>
        <tissue evidence="16">Testes</tissue>
    </source>
</reference>
<evidence type="ECO:0000259" key="14">
    <source>
        <dbReference type="PROSITE" id="PS50280"/>
    </source>
</evidence>
<evidence type="ECO:0000256" key="9">
    <source>
        <dbReference type="ARBA" id="ARBA00022853"/>
    </source>
</evidence>
<keyword evidence="12" id="KW-0539">Nucleus</keyword>
<dbReference type="InterPro" id="IPR041938">
    <property type="entry name" value="Hist-Lys_N-MTase_N"/>
</dbReference>
<dbReference type="InterPro" id="IPR046341">
    <property type="entry name" value="SET_dom_sf"/>
</dbReference>
<organism evidence="15 16">
    <name type="scientific">Saccoglossus kowalevskii</name>
    <name type="common">Acorn worm</name>
    <dbReference type="NCBI Taxonomy" id="10224"/>
    <lineage>
        <taxon>Eukaryota</taxon>
        <taxon>Metazoa</taxon>
        <taxon>Hemichordata</taxon>
        <taxon>Enteropneusta</taxon>
        <taxon>Harrimaniidae</taxon>
        <taxon>Saccoglossus</taxon>
    </lineage>
</organism>
<evidence type="ECO:0000256" key="2">
    <source>
        <dbReference type="ARBA" id="ARBA00004286"/>
    </source>
</evidence>
<dbReference type="InterPro" id="IPR044426">
    <property type="entry name" value="Suv4-20_SET"/>
</dbReference>
<feature type="compositionally biased region" description="Basic and acidic residues" evidence="13">
    <location>
        <begin position="261"/>
        <end position="292"/>
    </location>
</feature>
<dbReference type="EC" id="2.1.1.362" evidence="3"/>
<evidence type="ECO:0000256" key="6">
    <source>
        <dbReference type="ARBA" id="ARBA00022603"/>
    </source>
</evidence>
<feature type="region of interest" description="Disordered" evidence="13">
    <location>
        <begin position="849"/>
        <end position="883"/>
    </location>
</feature>
<evidence type="ECO:0000256" key="7">
    <source>
        <dbReference type="ARBA" id="ARBA00022679"/>
    </source>
</evidence>
<feature type="region of interest" description="Disordered" evidence="13">
    <location>
        <begin position="255"/>
        <end position="343"/>
    </location>
</feature>
<dbReference type="Gene3D" id="1.10.10.1700">
    <property type="entry name" value="Histone-lysine N-methyltransferase"/>
    <property type="match status" value="1"/>
</dbReference>
<evidence type="ECO:0000256" key="10">
    <source>
        <dbReference type="ARBA" id="ARBA00023015"/>
    </source>
</evidence>
<gene>
    <name evidence="16" type="primary">LOC100372808</name>
</gene>
<evidence type="ECO:0000256" key="1">
    <source>
        <dbReference type="ARBA" id="ARBA00004123"/>
    </source>
</evidence>
<evidence type="ECO:0000256" key="5">
    <source>
        <dbReference type="ARBA" id="ARBA00022491"/>
    </source>
</evidence>
<dbReference type="CDD" id="cd19186">
    <property type="entry name" value="SET_Suv4-20"/>
    <property type="match status" value="1"/>
</dbReference>
<accession>A0ABM0GKZ7</accession>
<protein>
    <recommendedName>
        <fullName evidence="3">[histone H4]-N-methyl-L-lysine(20) N-methyltransferase</fullName>
        <ecNumber evidence="3">2.1.1.362</ecNumber>
    </recommendedName>
</protein>
<feature type="compositionally biased region" description="Polar residues" evidence="13">
    <location>
        <begin position="913"/>
        <end position="930"/>
    </location>
</feature>
<feature type="region of interest" description="Disordered" evidence="13">
    <location>
        <begin position="767"/>
        <end position="789"/>
    </location>
</feature>
<dbReference type="InterPro" id="IPR039977">
    <property type="entry name" value="Suv4-20/Set9"/>
</dbReference>
<dbReference type="PROSITE" id="PS50280">
    <property type="entry name" value="SET"/>
    <property type="match status" value="1"/>
</dbReference>
<keyword evidence="5" id="KW-0678">Repressor</keyword>
<evidence type="ECO:0000256" key="4">
    <source>
        <dbReference type="ARBA" id="ARBA00022454"/>
    </source>
</evidence>
<evidence type="ECO:0000256" key="11">
    <source>
        <dbReference type="ARBA" id="ARBA00023163"/>
    </source>
</evidence>
<keyword evidence="15" id="KW-1185">Reference proteome</keyword>
<keyword evidence="10" id="KW-0805">Transcription regulation</keyword>
<dbReference type="InterPro" id="IPR025790">
    <property type="entry name" value="Suv4-20_animal"/>
</dbReference>
<keyword evidence="6" id="KW-0489">Methyltransferase</keyword>
<evidence type="ECO:0000256" key="3">
    <source>
        <dbReference type="ARBA" id="ARBA00012188"/>
    </source>
</evidence>
<name>A0ABM0GKZ7_SACKO</name>
<evidence type="ECO:0000256" key="13">
    <source>
        <dbReference type="SAM" id="MobiDB-lite"/>
    </source>
</evidence>
<keyword evidence="11" id="KW-0804">Transcription</keyword>
<feature type="compositionally biased region" description="Basic residues" evidence="13">
    <location>
        <begin position="771"/>
        <end position="788"/>
    </location>
</feature>
<evidence type="ECO:0000313" key="16">
    <source>
        <dbReference type="RefSeq" id="XP_002732220.1"/>
    </source>
</evidence>
<dbReference type="PANTHER" id="PTHR12977:SF4">
    <property type="entry name" value="HISTONE-LYSINE N-METHYLTRANSFERASE KMT5B"/>
    <property type="match status" value="1"/>
</dbReference>
<dbReference type="PROSITE" id="PS51570">
    <property type="entry name" value="SAM_MT43_SUVAR420_2"/>
    <property type="match status" value="1"/>
</dbReference>
<dbReference type="SMART" id="SM00317">
    <property type="entry name" value="SET"/>
    <property type="match status" value="1"/>
</dbReference>
<sequence length="930" mass="105702">MVIETFQSTRYAPSTGMSSKELCENDDLATSLVVDPFLGFPSHKMNIRFRPVTSKTEHLRGTVDKYKEHKISLETAFKALTSGHWYRLYFLNKSKNQQNTFKEHVFRYLQTFSEESGFEVKSCCRYSLEGQGAKIVSTKQWEKNEKISLLVGCISELTPLEENQLLRAGENDFSVMYSTRKNCAQLWLGPASFINHDCRPNCKFVSTGRDTACVQVLRDIEPEEEITCFYGDGFFGEDNCYCECETCERRKTGAFTPQNPSEKDVLKETSYRLRETDNRLSRMKRKSEEGKKSRQNGRCPVSYRSRGRSSSGRSGRSRQRSDKSTSDSGFQRSSYSSSYSKQRNSELTKYDAALIKSHGCKLSEPVIVLTPQKLSPSQIVKLGPKGEVIGVSRRKLKFNDAEDGQTAVVKPSGRVQPGNSELADQLDSMLKFEDYEYTSKIKDETETEYISEPTFNCQDSSMELKKVYNDASEDDWPDWKCIPSPKYEIKQGEECSKVGNDYEAMQDCTLESAGVDPCEQMQSCQSRNNSNSVDVATEILAYSGDASVSSDNCVMNLISATSQTVSSPARAYQTELVPDTGGTKLRIKAPRPHTYNRAVMECNSGDIVMEQLQNGDSFGSLQYCRLKMKNTGVSQIAASHSTQQLVRSTVEEHRISSTNGKIEKKRKKNRWDPISKEWTRTKKKMVKYNATLLSHHDDKIPKLTIRFARCIESDNSSSEEENQRTSSASKIFLKVKPPSSETETFASKERDLLKRNKKRQWQKNLHFNGYSRKKTKKSKQKGKKKVKTVHQFAPRLSQLRELYENPEHPSFHKVVDHFSPRLSQLNSSSFVKFGESSSEFEEQIKNCPQSGEFKWDNSDGDNCETPESLIPSSSGDEEDDNTLIDSHLHLKPYLPKKLKMIVGKDRFEVAIPEQSQSQELTDEQSSSPEN</sequence>
<keyword evidence="4" id="KW-0158">Chromosome</keyword>
<evidence type="ECO:0000256" key="12">
    <source>
        <dbReference type="ARBA" id="ARBA00023242"/>
    </source>
</evidence>
<dbReference type="SUPFAM" id="SSF82199">
    <property type="entry name" value="SET domain"/>
    <property type="match status" value="1"/>
</dbReference>
<evidence type="ECO:0000256" key="8">
    <source>
        <dbReference type="ARBA" id="ARBA00022691"/>
    </source>
</evidence>
<dbReference type="Gene3D" id="2.170.270.10">
    <property type="entry name" value="SET domain"/>
    <property type="match status" value="1"/>
</dbReference>
<feature type="region of interest" description="Disordered" evidence="13">
    <location>
        <begin position="911"/>
        <end position="930"/>
    </location>
</feature>